<feature type="signal peptide" evidence="1">
    <location>
        <begin position="1"/>
        <end position="20"/>
    </location>
</feature>
<comment type="caution">
    <text evidence="2">The sequence shown here is derived from an EMBL/GenBank/DDBJ whole genome shotgun (WGS) entry which is preliminary data.</text>
</comment>
<name>A0ABW1PRU7_9FLAO</name>
<proteinExistence type="predicted"/>
<evidence type="ECO:0000313" key="3">
    <source>
        <dbReference type="Proteomes" id="UP001596287"/>
    </source>
</evidence>
<protein>
    <recommendedName>
        <fullName evidence="4">Lipoprotein</fullName>
    </recommendedName>
</protein>
<sequence>MKTLLLFPLTLLAFSCSTTKTESSKTTEMATYNIENQCPENVDCSFEILQNQSLVVNTDEFNQSYYKLEENPNKVVFKYQYKLKTDKEIMDAGYLEEVLFEMDKNYGDFSFAGKELQNTKLILNVMCFCRSGKVGAHKISEGKIVKKGNQLSISIPKVIEDQKTTETKVTL</sequence>
<evidence type="ECO:0000256" key="1">
    <source>
        <dbReference type="SAM" id="SignalP"/>
    </source>
</evidence>
<dbReference type="EMBL" id="JBHSQB010000021">
    <property type="protein sequence ID" value="MFC6098289.1"/>
    <property type="molecule type" value="Genomic_DNA"/>
</dbReference>
<organism evidence="2 3">
    <name type="scientific">Flavobacterium qiangtangense</name>
    <dbReference type="NCBI Taxonomy" id="1442595"/>
    <lineage>
        <taxon>Bacteria</taxon>
        <taxon>Pseudomonadati</taxon>
        <taxon>Bacteroidota</taxon>
        <taxon>Flavobacteriia</taxon>
        <taxon>Flavobacteriales</taxon>
        <taxon>Flavobacteriaceae</taxon>
        <taxon>Flavobacterium</taxon>
    </lineage>
</organism>
<dbReference type="Proteomes" id="UP001596287">
    <property type="component" value="Unassembled WGS sequence"/>
</dbReference>
<dbReference type="PROSITE" id="PS51257">
    <property type="entry name" value="PROKAR_LIPOPROTEIN"/>
    <property type="match status" value="1"/>
</dbReference>
<feature type="chain" id="PRO_5047501162" description="Lipoprotein" evidence="1">
    <location>
        <begin position="21"/>
        <end position="171"/>
    </location>
</feature>
<keyword evidence="1" id="KW-0732">Signal</keyword>
<gene>
    <name evidence="2" type="ORF">ACFPVY_16690</name>
</gene>
<dbReference type="RefSeq" id="WP_379793300.1">
    <property type="nucleotide sequence ID" value="NZ_JBHSQB010000021.1"/>
</dbReference>
<evidence type="ECO:0000313" key="2">
    <source>
        <dbReference type="EMBL" id="MFC6098289.1"/>
    </source>
</evidence>
<keyword evidence="3" id="KW-1185">Reference proteome</keyword>
<accession>A0ABW1PRU7</accession>
<evidence type="ECO:0008006" key="4">
    <source>
        <dbReference type="Google" id="ProtNLM"/>
    </source>
</evidence>
<reference evidence="3" key="1">
    <citation type="journal article" date="2019" name="Int. J. Syst. Evol. Microbiol.">
        <title>The Global Catalogue of Microorganisms (GCM) 10K type strain sequencing project: providing services to taxonomists for standard genome sequencing and annotation.</title>
        <authorList>
            <consortium name="The Broad Institute Genomics Platform"/>
            <consortium name="The Broad Institute Genome Sequencing Center for Infectious Disease"/>
            <person name="Wu L."/>
            <person name="Ma J."/>
        </authorList>
    </citation>
    <scope>NUCLEOTIDE SEQUENCE [LARGE SCALE GENOMIC DNA]</scope>
    <source>
        <strain evidence="3">CCUG 49679</strain>
    </source>
</reference>